<evidence type="ECO:0000313" key="2">
    <source>
        <dbReference type="EMBL" id="MFD1441446.1"/>
    </source>
</evidence>
<dbReference type="EMBL" id="JBHTOK010000069">
    <property type="protein sequence ID" value="MFD1441446.1"/>
    <property type="molecule type" value="Genomic_DNA"/>
</dbReference>
<keyword evidence="1" id="KW-0812">Transmembrane</keyword>
<proteinExistence type="predicted"/>
<keyword evidence="3" id="KW-1185">Reference proteome</keyword>
<feature type="transmembrane region" description="Helical" evidence="1">
    <location>
        <begin position="37"/>
        <end position="57"/>
    </location>
</feature>
<evidence type="ECO:0000256" key="1">
    <source>
        <dbReference type="SAM" id="Phobius"/>
    </source>
</evidence>
<dbReference type="Proteomes" id="UP001597212">
    <property type="component" value="Unassembled WGS sequence"/>
</dbReference>
<name>A0ABW4CVN3_9LACO</name>
<sequence>MANQQDPNHYVQQFIDQIIALVLLIVVWLMRGSLGPTWTKILIVVALLISLADYVFLGRKKKAKK</sequence>
<dbReference type="RefSeq" id="WP_125756697.1">
    <property type="nucleotide sequence ID" value="NZ_JBHTOK010000069.1"/>
</dbReference>
<organism evidence="2 3">
    <name type="scientific">Lacticaseibacillus hegangensis</name>
    <dbReference type="NCBI Taxonomy" id="2486010"/>
    <lineage>
        <taxon>Bacteria</taxon>
        <taxon>Bacillati</taxon>
        <taxon>Bacillota</taxon>
        <taxon>Bacilli</taxon>
        <taxon>Lactobacillales</taxon>
        <taxon>Lactobacillaceae</taxon>
        <taxon>Lacticaseibacillus</taxon>
    </lineage>
</organism>
<reference evidence="3" key="1">
    <citation type="journal article" date="2019" name="Int. J. Syst. Evol. Microbiol.">
        <title>The Global Catalogue of Microorganisms (GCM) 10K type strain sequencing project: providing services to taxonomists for standard genome sequencing and annotation.</title>
        <authorList>
            <consortium name="The Broad Institute Genomics Platform"/>
            <consortium name="The Broad Institute Genome Sequencing Center for Infectious Disease"/>
            <person name="Wu L."/>
            <person name="Ma J."/>
        </authorList>
    </citation>
    <scope>NUCLEOTIDE SEQUENCE [LARGE SCALE GENOMIC DNA]</scope>
    <source>
        <strain evidence="3">CCM 8912</strain>
    </source>
</reference>
<keyword evidence="1" id="KW-0472">Membrane</keyword>
<keyword evidence="1" id="KW-1133">Transmembrane helix</keyword>
<comment type="caution">
    <text evidence="2">The sequence shown here is derived from an EMBL/GenBank/DDBJ whole genome shotgun (WGS) entry which is preliminary data.</text>
</comment>
<accession>A0ABW4CVN3</accession>
<gene>
    <name evidence="2" type="ORF">ACFQ5K_08695</name>
</gene>
<feature type="transmembrane region" description="Helical" evidence="1">
    <location>
        <begin position="14"/>
        <end position="31"/>
    </location>
</feature>
<evidence type="ECO:0000313" key="3">
    <source>
        <dbReference type="Proteomes" id="UP001597212"/>
    </source>
</evidence>
<protein>
    <submittedName>
        <fullName evidence="2">Uncharacterized protein</fullName>
    </submittedName>
</protein>